<organism evidence="1">
    <name type="scientific">Olivavirus actinidiae</name>
    <dbReference type="NCBI Taxonomy" id="2024724"/>
    <lineage>
        <taxon>Viruses</taxon>
        <taxon>Riboviria</taxon>
        <taxon>Orthornavirae</taxon>
        <taxon>Kitrinoviricota</taxon>
        <taxon>Alsuviricetes</taxon>
        <taxon>Martellivirales</taxon>
        <taxon>Closteroviridae</taxon>
        <taxon>Olivavirus</taxon>
    </lineage>
</organism>
<sequence>MSFKGHSPPKKLDKASQISVTVITKNCKYYVSAEVHWHADFWLIYYDGEHSYSYFSDRNTNRISKIKLFGDWFNVIKHNSVRINYVSIIKYNHLERPDDENDSCDYIIIDDKMLCIYNKREPKVSKYHLVTEINPLENILDEVVSIDSYCVIYRIPI</sequence>
<dbReference type="Proteomes" id="UP000217341">
    <property type="component" value="Segment"/>
</dbReference>
<dbReference type="GeneID" id="33867858"/>
<proteinExistence type="predicted"/>
<dbReference type="EMBL" id="KX857665">
    <property type="protein sequence ID" value="ASR91596.1"/>
    <property type="molecule type" value="Genomic_RNA"/>
</dbReference>
<accession>A0A223A3K8</accession>
<protein>
    <recommendedName>
        <fullName evidence="3">P19</fullName>
    </recommendedName>
</protein>
<reference evidence="1" key="1">
    <citation type="submission" date="2016-09" db="EMBL/GenBank/DDBJ databases">
        <title>Characterization of Actinidia virus 1, a new virus within the family Closteroviridae and a possible new genus.</title>
        <authorList>
            <person name="Biccheri R."/>
            <person name="Blouin A.G."/>
            <person name="Khalifa M.E."/>
            <person name="Pearson M.N."/>
            <person name="Poggi Pollini C."/>
            <person name="Cohen D."/>
            <person name="Ratti C."/>
        </authorList>
    </citation>
    <scope>NUCLEOTIDE SEQUENCE [LARGE SCALE GENOMIC DNA]</scope>
    <source>
        <strain evidence="1">K75</strain>
    </source>
</reference>
<name>A0A223A3K8_9CLOS</name>
<evidence type="ECO:0000313" key="2">
    <source>
        <dbReference type="Proteomes" id="UP000217341"/>
    </source>
</evidence>
<evidence type="ECO:0008006" key="3">
    <source>
        <dbReference type="Google" id="ProtNLM"/>
    </source>
</evidence>
<dbReference type="KEGG" id="vg:33867858"/>
<dbReference type="RefSeq" id="YP_009407927.1">
    <property type="nucleotide sequence ID" value="NC_035453.1"/>
</dbReference>
<evidence type="ECO:0000313" key="1">
    <source>
        <dbReference type="EMBL" id="ASR91596.1"/>
    </source>
</evidence>
<keyword evidence="2" id="KW-1185">Reference proteome</keyword>